<keyword evidence="2" id="KW-1185">Reference proteome</keyword>
<dbReference type="Proteomes" id="UP000316270">
    <property type="component" value="Chromosome 8"/>
</dbReference>
<evidence type="ECO:0000313" key="1">
    <source>
        <dbReference type="EMBL" id="QDS72706.1"/>
    </source>
</evidence>
<sequence>MNMSTTWKIDLRLAAERSKVQSQYKGLHPEGTDVGFLKYLNAYPIPMDRVHDPLYLYELLYIAENYHVSPLKAAVIGYFTASLDATWGREAFVDIIVKLYEPSDLEPLYDLRVRVADYVARHVHELDGSVQALLDSMPDFEEDVAAAFNDQRRIEGIVEAIRLWCEEVSLRDDDDTRLDDSIQALLDGMPHAAEDGAATSKDQGHIEDVLEELRLWCEGFSLRNDDVAE</sequence>
<reference evidence="1 2" key="1">
    <citation type="submission" date="2019-07" db="EMBL/GenBank/DDBJ databases">
        <title>Finished genome of Venturia effusa.</title>
        <authorList>
            <person name="Young C.A."/>
            <person name="Cox M.P."/>
            <person name="Ganley A.R.D."/>
            <person name="David W.J."/>
        </authorList>
    </citation>
    <scope>NUCLEOTIDE SEQUENCE [LARGE SCALE GENOMIC DNA]</scope>
    <source>
        <strain evidence="2">albino</strain>
    </source>
</reference>
<gene>
    <name evidence="1" type="ORF">FKW77_003407</name>
</gene>
<organism evidence="1 2">
    <name type="scientific">Venturia effusa</name>
    <dbReference type="NCBI Taxonomy" id="50376"/>
    <lineage>
        <taxon>Eukaryota</taxon>
        <taxon>Fungi</taxon>
        <taxon>Dikarya</taxon>
        <taxon>Ascomycota</taxon>
        <taxon>Pezizomycotina</taxon>
        <taxon>Dothideomycetes</taxon>
        <taxon>Pleosporomycetidae</taxon>
        <taxon>Venturiales</taxon>
        <taxon>Venturiaceae</taxon>
        <taxon>Venturia</taxon>
    </lineage>
</organism>
<dbReference type="EMBL" id="CP042192">
    <property type="protein sequence ID" value="QDS72706.1"/>
    <property type="molecule type" value="Genomic_DNA"/>
</dbReference>
<protein>
    <submittedName>
        <fullName evidence="1">Uncharacterized protein</fullName>
    </submittedName>
</protein>
<dbReference type="AlphaFoldDB" id="A0A517LAP1"/>
<evidence type="ECO:0000313" key="2">
    <source>
        <dbReference type="Proteomes" id="UP000316270"/>
    </source>
</evidence>
<name>A0A517LAP1_9PEZI</name>
<dbReference type="OrthoDB" id="10485186at2759"/>
<proteinExistence type="predicted"/>
<accession>A0A517LAP1</accession>